<sequence>MEYLGHKLRHEYKFYINTFLYHKLRKRLSHVLQKDPNMKDNEGYLISSIYFDDMYQSAMNDKLNGTRFRKKYRIRLYDRNDRIIKLECKSKYNHYISKEWAPLTREEYDSILNGDYEFLISRKEEVCRNLYAAHKTKVLRPVTVVEYQREAYVHEYGNVRITFDKNISASIGSLDIFDPDYELVGVNLQNMMVLEVKYDDYIPSHIWKLIQGGTMIQCAISKYVMCRDLNRKVRIL</sequence>
<dbReference type="RefSeq" id="WP_058257505.1">
    <property type="nucleotide sequence ID" value="NZ_LN879430.1"/>
</dbReference>
<name>A0A0K8J3P2_9FIRM</name>
<evidence type="ECO:0000259" key="1">
    <source>
        <dbReference type="Pfam" id="PF09359"/>
    </source>
</evidence>
<dbReference type="Proteomes" id="UP000196053">
    <property type="component" value="Chromosome I"/>
</dbReference>
<dbReference type="Pfam" id="PF09359">
    <property type="entry name" value="VTC"/>
    <property type="match status" value="1"/>
</dbReference>
<feature type="domain" description="VTC" evidence="1">
    <location>
        <begin position="9"/>
        <end position="226"/>
    </location>
</feature>
<evidence type="ECO:0000313" key="2">
    <source>
        <dbReference type="EMBL" id="CUH92107.1"/>
    </source>
</evidence>
<dbReference type="InterPro" id="IPR018966">
    <property type="entry name" value="VTC_domain"/>
</dbReference>
<dbReference type="GO" id="GO:0006799">
    <property type="term" value="P:polyphosphate biosynthetic process"/>
    <property type="evidence" value="ECO:0007669"/>
    <property type="project" value="UniProtKB-ARBA"/>
</dbReference>
<dbReference type="OrthoDB" id="9784042at2"/>
<organism evidence="2 3">
    <name type="scientific">Herbinix luporum</name>
    <dbReference type="NCBI Taxonomy" id="1679721"/>
    <lineage>
        <taxon>Bacteria</taxon>
        <taxon>Bacillati</taxon>
        <taxon>Bacillota</taxon>
        <taxon>Clostridia</taxon>
        <taxon>Lachnospirales</taxon>
        <taxon>Lachnospiraceae</taxon>
        <taxon>Herbinix</taxon>
    </lineage>
</organism>
<dbReference type="CDD" id="cd07750">
    <property type="entry name" value="PolyPPase_VTC_like"/>
    <property type="match status" value="1"/>
</dbReference>
<gene>
    <name evidence="2" type="ORF">SD1D_0555</name>
</gene>
<dbReference type="AlphaFoldDB" id="A0A0K8J3P2"/>
<dbReference type="EMBL" id="LN879430">
    <property type="protein sequence ID" value="CUH92107.1"/>
    <property type="molecule type" value="Genomic_DNA"/>
</dbReference>
<keyword evidence="3" id="KW-1185">Reference proteome</keyword>
<dbReference type="Gene3D" id="3.20.100.30">
    <property type="entry name" value="VTC, catalytic tunnel domain"/>
    <property type="match status" value="1"/>
</dbReference>
<protein>
    <recommendedName>
        <fullName evidence="1">VTC domain-containing protein</fullName>
    </recommendedName>
</protein>
<evidence type="ECO:0000313" key="3">
    <source>
        <dbReference type="Proteomes" id="UP000196053"/>
    </source>
</evidence>
<proteinExistence type="predicted"/>
<dbReference type="KEGG" id="hsd:SD1D_0555"/>
<reference evidence="3" key="1">
    <citation type="submission" date="2015-09" db="EMBL/GenBank/DDBJ databases">
        <authorList>
            <person name="Wibberg D."/>
        </authorList>
    </citation>
    <scope>NUCLEOTIDE SEQUENCE [LARGE SCALE GENOMIC DNA]</scope>
    <source>
        <strain evidence="3">SD1D</strain>
    </source>
</reference>
<dbReference type="InterPro" id="IPR042267">
    <property type="entry name" value="VTC_sf"/>
</dbReference>
<accession>A0A0K8J3P2</accession>